<feature type="region of interest" description="Disordered" evidence="1">
    <location>
        <begin position="8"/>
        <end position="47"/>
    </location>
</feature>
<dbReference type="EMBL" id="DS113190">
    <property type="protein sequence ID" value="EAY21502.1"/>
    <property type="molecule type" value="Genomic_DNA"/>
</dbReference>
<evidence type="ECO:0000313" key="2">
    <source>
        <dbReference type="EMBL" id="EAY21502.1"/>
    </source>
</evidence>
<protein>
    <submittedName>
        <fullName evidence="2">Uncharacterized protein</fullName>
    </submittedName>
</protein>
<accession>A2DDX6</accession>
<organism evidence="2 3">
    <name type="scientific">Trichomonas vaginalis (strain ATCC PRA-98 / G3)</name>
    <dbReference type="NCBI Taxonomy" id="412133"/>
    <lineage>
        <taxon>Eukaryota</taxon>
        <taxon>Metamonada</taxon>
        <taxon>Parabasalia</taxon>
        <taxon>Trichomonadida</taxon>
        <taxon>Trichomonadidae</taxon>
        <taxon>Trichomonas</taxon>
    </lineage>
</organism>
<reference evidence="2" key="2">
    <citation type="journal article" date="2007" name="Science">
        <title>Draft genome sequence of the sexually transmitted pathogen Trichomonas vaginalis.</title>
        <authorList>
            <person name="Carlton J.M."/>
            <person name="Hirt R.P."/>
            <person name="Silva J.C."/>
            <person name="Delcher A.L."/>
            <person name="Schatz M."/>
            <person name="Zhao Q."/>
            <person name="Wortman J.R."/>
            <person name="Bidwell S.L."/>
            <person name="Alsmark U.C.M."/>
            <person name="Besteiro S."/>
            <person name="Sicheritz-Ponten T."/>
            <person name="Noel C.J."/>
            <person name="Dacks J.B."/>
            <person name="Foster P.G."/>
            <person name="Simillion C."/>
            <person name="Van de Peer Y."/>
            <person name="Miranda-Saavedra D."/>
            <person name="Barton G.J."/>
            <person name="Westrop G.D."/>
            <person name="Mueller S."/>
            <person name="Dessi D."/>
            <person name="Fiori P.L."/>
            <person name="Ren Q."/>
            <person name="Paulsen I."/>
            <person name="Zhang H."/>
            <person name="Bastida-Corcuera F.D."/>
            <person name="Simoes-Barbosa A."/>
            <person name="Brown M.T."/>
            <person name="Hayes R.D."/>
            <person name="Mukherjee M."/>
            <person name="Okumura C.Y."/>
            <person name="Schneider R."/>
            <person name="Smith A.J."/>
            <person name="Vanacova S."/>
            <person name="Villalvazo M."/>
            <person name="Haas B.J."/>
            <person name="Pertea M."/>
            <person name="Feldblyum T.V."/>
            <person name="Utterback T.R."/>
            <person name="Shu C.L."/>
            <person name="Osoegawa K."/>
            <person name="de Jong P.J."/>
            <person name="Hrdy I."/>
            <person name="Horvathova L."/>
            <person name="Zubacova Z."/>
            <person name="Dolezal P."/>
            <person name="Malik S.B."/>
            <person name="Logsdon J.M. Jr."/>
            <person name="Henze K."/>
            <person name="Gupta A."/>
            <person name="Wang C.C."/>
            <person name="Dunne R.L."/>
            <person name="Upcroft J.A."/>
            <person name="Upcroft P."/>
            <person name="White O."/>
            <person name="Salzberg S.L."/>
            <person name="Tang P."/>
            <person name="Chiu C.-H."/>
            <person name="Lee Y.-S."/>
            <person name="Embley T.M."/>
            <person name="Coombs G.H."/>
            <person name="Mottram J.C."/>
            <person name="Tachezy J."/>
            <person name="Fraser-Liggett C.M."/>
            <person name="Johnson P.J."/>
        </authorList>
    </citation>
    <scope>NUCLEOTIDE SEQUENCE [LARGE SCALE GENOMIC DNA]</scope>
    <source>
        <strain evidence="2">G3</strain>
    </source>
</reference>
<feature type="region of interest" description="Disordered" evidence="1">
    <location>
        <begin position="257"/>
        <end position="332"/>
    </location>
</feature>
<name>A2DDX6_TRIV3</name>
<dbReference type="InParanoid" id="A2DDX6"/>
<dbReference type="VEuPathDB" id="TrichDB:TVAGG3_1000020"/>
<sequence>MEDPFAFWQFDINEDDDDDDEAYQPDDNSNDDEDDDNVDAPNENLQNKPTFDLNQVILRFNMPHTLVPNQLFIASLPKKEDIPNSPFTVEQWDLLRHQCRIHFALLCRSISFTAYCASSDAIVTGLLALLHSYNIIFKSSIETTANLNNLFGETLFVPVLGDPRYSLISRTDFIIDTFLRGKNVDDLMEFPFFTEIFKAFPTKGIDKPLYLACHSPWTKEEDELLEVAHKRFESPIDIQRFVMPGRSLQMITQHLKGEWKQPEEIQDNVNTRRQEPETETTTTTEDEQHAASDQTEEDEDDDQPFIINENMRFADGTLPEDPSKNLLLPRFP</sequence>
<reference evidence="2" key="1">
    <citation type="submission" date="2006-10" db="EMBL/GenBank/DDBJ databases">
        <authorList>
            <person name="Amadeo P."/>
            <person name="Zhao Q."/>
            <person name="Wortman J."/>
            <person name="Fraser-Liggett C."/>
            <person name="Carlton J."/>
        </authorList>
    </citation>
    <scope>NUCLEOTIDE SEQUENCE</scope>
    <source>
        <strain evidence="2">G3</strain>
    </source>
</reference>
<dbReference type="AlphaFoldDB" id="A2DDX6"/>
<evidence type="ECO:0000256" key="1">
    <source>
        <dbReference type="SAM" id="MobiDB-lite"/>
    </source>
</evidence>
<gene>
    <name evidence="2" type="ORF">TVAG_199410</name>
</gene>
<dbReference type="VEuPathDB" id="TrichDB:TVAG_199410"/>
<evidence type="ECO:0000313" key="3">
    <source>
        <dbReference type="Proteomes" id="UP000001542"/>
    </source>
</evidence>
<keyword evidence="3" id="KW-1185">Reference proteome</keyword>
<dbReference type="Proteomes" id="UP000001542">
    <property type="component" value="Unassembled WGS sequence"/>
</dbReference>
<dbReference type="OrthoDB" id="10264890at2759"/>
<dbReference type="RefSeq" id="XP_001582488.1">
    <property type="nucleotide sequence ID" value="XM_001582438.1"/>
</dbReference>
<dbReference type="InterPro" id="IPR001005">
    <property type="entry name" value="SANT/Myb"/>
</dbReference>
<feature type="compositionally biased region" description="Acidic residues" evidence="1">
    <location>
        <begin position="12"/>
        <end position="38"/>
    </location>
</feature>
<dbReference type="CDD" id="cd00167">
    <property type="entry name" value="SANT"/>
    <property type="match status" value="1"/>
</dbReference>
<proteinExistence type="predicted"/>
<dbReference type="KEGG" id="tva:5467050"/>
<feature type="compositionally biased region" description="Acidic residues" evidence="1">
    <location>
        <begin position="294"/>
        <end position="303"/>
    </location>
</feature>